<organism evidence="1 2">
    <name type="scientific">Thiomonas arsenitoxydans (strain DSM 22701 / CIP 110005 / 3As)</name>
    <dbReference type="NCBI Taxonomy" id="426114"/>
    <lineage>
        <taxon>Bacteria</taxon>
        <taxon>Pseudomonadati</taxon>
        <taxon>Pseudomonadota</taxon>
        <taxon>Betaproteobacteria</taxon>
        <taxon>Burkholderiales</taxon>
        <taxon>Thiomonas</taxon>
    </lineage>
</organism>
<reference evidence="1 2" key="1">
    <citation type="submission" date="2015-03" db="EMBL/GenBank/DDBJ databases">
        <authorList>
            <person name="Regsiter A."/>
            <person name="william w."/>
        </authorList>
    </citation>
    <scope>NUCLEOTIDE SEQUENCE [LARGE SCALE GENOMIC DNA]</scope>
    <source>
        <strain evidence="1 2">CB1</strain>
    </source>
</reference>
<dbReference type="EMBL" id="CTRI01000027">
    <property type="protein sequence ID" value="CQR35532.1"/>
    <property type="molecule type" value="Genomic_DNA"/>
</dbReference>
<name>A0ABP1Z586_THIA3</name>
<dbReference type="Proteomes" id="UP000078599">
    <property type="component" value="Unassembled WGS sequence"/>
</dbReference>
<accession>A0ABP1Z586</accession>
<gene>
    <name evidence="1" type="ORF">THICB1_50186</name>
</gene>
<sequence>MRFTAIGCARYPNQCDGLTQRSQLEDAGRWHQDVQLPAGRERVDLTMLLQVPQKPCALLGRTVTMKQLFVLVCPVTRAASLRQGCGASVWGAH</sequence>
<evidence type="ECO:0008006" key="3">
    <source>
        <dbReference type="Google" id="ProtNLM"/>
    </source>
</evidence>
<proteinExistence type="predicted"/>
<keyword evidence="2" id="KW-1185">Reference proteome</keyword>
<evidence type="ECO:0000313" key="2">
    <source>
        <dbReference type="Proteomes" id="UP000078599"/>
    </source>
</evidence>
<protein>
    <recommendedName>
        <fullName evidence="3">Transposase</fullName>
    </recommendedName>
</protein>
<evidence type="ECO:0000313" key="1">
    <source>
        <dbReference type="EMBL" id="CQR35532.1"/>
    </source>
</evidence>
<comment type="caution">
    <text evidence="1">The sequence shown here is derived from an EMBL/GenBank/DDBJ whole genome shotgun (WGS) entry which is preliminary data.</text>
</comment>